<evidence type="ECO:0000256" key="1">
    <source>
        <dbReference type="ARBA" id="ARBA00023125"/>
    </source>
</evidence>
<dbReference type="PROSITE" id="PS01124">
    <property type="entry name" value="HTH_ARAC_FAMILY_2"/>
    <property type="match status" value="1"/>
</dbReference>
<dbReference type="Gene3D" id="1.10.10.60">
    <property type="entry name" value="Homeodomain-like"/>
    <property type="match status" value="1"/>
</dbReference>
<dbReference type="Pfam" id="PF12833">
    <property type="entry name" value="HTH_18"/>
    <property type="match status" value="1"/>
</dbReference>
<reference evidence="5" key="1">
    <citation type="submission" date="2016-04" db="EMBL/GenBank/DDBJ databases">
        <title>Draft genome sequence of Paludibacter jiangxiensis strain NM7.</title>
        <authorList>
            <person name="Qiu Y."/>
            <person name="Matsuura N."/>
            <person name="Ohashi A."/>
            <person name="Tourlousse M.D."/>
            <person name="Sekiguchi Y."/>
        </authorList>
    </citation>
    <scope>NUCLEOTIDE SEQUENCE [LARGE SCALE GENOMIC DNA]</scope>
    <source>
        <strain evidence="5">NM7</strain>
    </source>
</reference>
<feature type="transmembrane region" description="Helical" evidence="2">
    <location>
        <begin position="36"/>
        <end position="55"/>
    </location>
</feature>
<dbReference type="OrthoDB" id="1028319at2"/>
<feature type="transmembrane region" description="Helical" evidence="2">
    <location>
        <begin position="174"/>
        <end position="196"/>
    </location>
</feature>
<dbReference type="GO" id="GO:0003700">
    <property type="term" value="F:DNA-binding transcription factor activity"/>
    <property type="evidence" value="ECO:0007669"/>
    <property type="project" value="InterPro"/>
</dbReference>
<feature type="transmembrane region" description="Helical" evidence="2">
    <location>
        <begin position="101"/>
        <end position="120"/>
    </location>
</feature>
<name>A0A171A5V0_9BACT</name>
<dbReference type="STRING" id="681398.PJIAN_3630"/>
<keyword evidence="2" id="KW-0472">Membrane</keyword>
<dbReference type="PANTHER" id="PTHR43280">
    <property type="entry name" value="ARAC-FAMILY TRANSCRIPTIONAL REGULATOR"/>
    <property type="match status" value="1"/>
</dbReference>
<evidence type="ECO:0000256" key="2">
    <source>
        <dbReference type="SAM" id="Phobius"/>
    </source>
</evidence>
<organism evidence="4 5">
    <name type="scientific">Paludibacter jiangxiensis</name>
    <dbReference type="NCBI Taxonomy" id="681398"/>
    <lineage>
        <taxon>Bacteria</taxon>
        <taxon>Pseudomonadati</taxon>
        <taxon>Bacteroidota</taxon>
        <taxon>Bacteroidia</taxon>
        <taxon>Bacteroidales</taxon>
        <taxon>Paludibacteraceae</taxon>
        <taxon>Paludibacter</taxon>
    </lineage>
</organism>
<keyword evidence="2" id="KW-1133">Transmembrane helix</keyword>
<dbReference type="GO" id="GO:0043565">
    <property type="term" value="F:sequence-specific DNA binding"/>
    <property type="evidence" value="ECO:0007669"/>
    <property type="project" value="InterPro"/>
</dbReference>
<dbReference type="RefSeq" id="WP_068704360.1">
    <property type="nucleotide sequence ID" value="NZ_BDCR01000003.1"/>
</dbReference>
<feature type="transmembrane region" description="Helical" evidence="2">
    <location>
        <begin position="140"/>
        <end position="162"/>
    </location>
</feature>
<reference evidence="5" key="2">
    <citation type="journal article" date="2017" name="Genome Announc.">
        <title>Draft genome sequence of Paludibacter jiangxiensis NM7(T), a propionate-producing fermentative bacterium.</title>
        <authorList>
            <person name="Qiu Y.-L."/>
            <person name="Tourlousse D.M."/>
            <person name="Matsuura N."/>
            <person name="Ohashi A."/>
            <person name="Sekiguchi Y."/>
        </authorList>
    </citation>
    <scope>NUCLEOTIDE SEQUENCE [LARGE SCALE GENOMIC DNA]</scope>
    <source>
        <strain evidence="5">NM7</strain>
    </source>
</reference>
<dbReference type="Proteomes" id="UP000076586">
    <property type="component" value="Unassembled WGS sequence"/>
</dbReference>
<protein>
    <submittedName>
        <fullName evidence="4">AraC-type DNA-binding protein</fullName>
    </submittedName>
</protein>
<evidence type="ECO:0000313" key="5">
    <source>
        <dbReference type="Proteomes" id="UP000076586"/>
    </source>
</evidence>
<dbReference type="AlphaFoldDB" id="A0A171A5V0"/>
<evidence type="ECO:0000313" key="4">
    <source>
        <dbReference type="EMBL" id="GAT63312.1"/>
    </source>
</evidence>
<feature type="domain" description="HTH araC/xylS-type" evidence="3">
    <location>
        <begin position="269"/>
        <end position="371"/>
    </location>
</feature>
<sequence length="373" mass="43942">MQHLYFASTFASALTFLLLSLLLFFRRKEGGRARVILFYIGLFSVVNYLTRFIALCHGETPESVVSVRMLLLAIFMIITTSVYPIEVIFPGWLNFKRLLMIYSPFFFLVSISLISVWAGVKYQTFYSLGDMFPYVEQFNVWFRLLLFLFIFLPVLLVFFMLFKKQWNNNNLKWLKKYALIFTIANLAYILVLIFENSIIHTLYYYVSIGTKLFVIYMELFVRPIGTTEEEVALGSTKDFLMDWPIIHYANLSMSPKKSNTKQNNIDLIDRLNTYMKEHCAWRDPDLSLQILSSKLCTNRTSLTNAMRDKGYGNYTYYINRLRIEDFLQQVKQSQSPNFQDIFFEVGFRSRSAALRNFKLYTGMTPSEYFDENI</sequence>
<keyword evidence="1 4" id="KW-0238">DNA-binding</keyword>
<dbReference type="EMBL" id="BDCR01000003">
    <property type="protein sequence ID" value="GAT63312.1"/>
    <property type="molecule type" value="Genomic_DNA"/>
</dbReference>
<evidence type="ECO:0000259" key="3">
    <source>
        <dbReference type="PROSITE" id="PS01124"/>
    </source>
</evidence>
<accession>A0A171A5V0</accession>
<feature type="transmembrane region" description="Helical" evidence="2">
    <location>
        <begin position="6"/>
        <end position="24"/>
    </location>
</feature>
<proteinExistence type="predicted"/>
<comment type="caution">
    <text evidence="4">The sequence shown here is derived from an EMBL/GenBank/DDBJ whole genome shotgun (WGS) entry which is preliminary data.</text>
</comment>
<keyword evidence="5" id="KW-1185">Reference proteome</keyword>
<dbReference type="PANTHER" id="PTHR43280:SF2">
    <property type="entry name" value="HTH-TYPE TRANSCRIPTIONAL REGULATOR EXSA"/>
    <property type="match status" value="1"/>
</dbReference>
<keyword evidence="2" id="KW-0812">Transmembrane</keyword>
<dbReference type="InterPro" id="IPR018060">
    <property type="entry name" value="HTH_AraC"/>
</dbReference>
<feature type="transmembrane region" description="Helical" evidence="2">
    <location>
        <begin position="67"/>
        <end position="89"/>
    </location>
</feature>
<gene>
    <name evidence="4" type="ORF">PJIAN_3630</name>
</gene>
<dbReference type="SMART" id="SM00342">
    <property type="entry name" value="HTH_ARAC"/>
    <property type="match status" value="1"/>
</dbReference>